<dbReference type="RefSeq" id="WP_375526202.1">
    <property type="nucleotide sequence ID" value="NZ_JBHILM010000017.1"/>
</dbReference>
<dbReference type="PANTHER" id="PTHR37301:SF1">
    <property type="entry name" value="DNA-BINDING PROTEIN"/>
    <property type="match status" value="1"/>
</dbReference>
<dbReference type="Proteomes" id="UP001580407">
    <property type="component" value="Unassembled WGS sequence"/>
</dbReference>
<evidence type="ECO:0000313" key="3">
    <source>
        <dbReference type="Proteomes" id="UP001580407"/>
    </source>
</evidence>
<dbReference type="Pfam" id="PF13443">
    <property type="entry name" value="HTH_26"/>
    <property type="match status" value="1"/>
</dbReference>
<dbReference type="PANTHER" id="PTHR37301">
    <property type="entry name" value="DNA-BINDING PROTEIN-RELATED"/>
    <property type="match status" value="1"/>
</dbReference>
<dbReference type="EMBL" id="JBHILM010000017">
    <property type="protein sequence ID" value="MFB5682451.1"/>
    <property type="molecule type" value="Genomic_DNA"/>
</dbReference>
<evidence type="ECO:0000259" key="1">
    <source>
        <dbReference type="PROSITE" id="PS50943"/>
    </source>
</evidence>
<dbReference type="InterPro" id="IPR010982">
    <property type="entry name" value="Lambda_DNA-bd_dom_sf"/>
</dbReference>
<dbReference type="SMART" id="SM00530">
    <property type="entry name" value="HTH_XRE"/>
    <property type="match status" value="1"/>
</dbReference>
<feature type="domain" description="HTH cro/C1-type" evidence="1">
    <location>
        <begin position="253"/>
        <end position="308"/>
    </location>
</feature>
<organism evidence="2 3">
    <name type="scientific">Paenibacillus terreus</name>
    <dbReference type="NCBI Taxonomy" id="1387834"/>
    <lineage>
        <taxon>Bacteria</taxon>
        <taxon>Bacillati</taxon>
        <taxon>Bacillota</taxon>
        <taxon>Bacilli</taxon>
        <taxon>Bacillales</taxon>
        <taxon>Paenibacillaceae</taxon>
        <taxon>Paenibacillus</taxon>
    </lineage>
</organism>
<evidence type="ECO:0000313" key="2">
    <source>
        <dbReference type="EMBL" id="MFB5682451.1"/>
    </source>
</evidence>
<protein>
    <submittedName>
        <fullName evidence="2">DUF2785 domain-containing protein</fullName>
    </submittedName>
</protein>
<dbReference type="PROSITE" id="PS50943">
    <property type="entry name" value="HTH_CROC1"/>
    <property type="match status" value="1"/>
</dbReference>
<reference evidence="2 3" key="1">
    <citation type="submission" date="2024-09" db="EMBL/GenBank/DDBJ databases">
        <authorList>
            <person name="Ruan L."/>
        </authorList>
    </citation>
    <scope>NUCLEOTIDE SEQUENCE [LARGE SCALE GENOMIC DNA]</scope>
    <source>
        <strain evidence="2 3">D33</strain>
    </source>
</reference>
<keyword evidence="3" id="KW-1185">Reference proteome</keyword>
<comment type="caution">
    <text evidence="2">The sequence shown here is derived from an EMBL/GenBank/DDBJ whole genome shotgun (WGS) entry which is preliminary data.</text>
</comment>
<name>A0ABV5BD47_9BACL</name>
<dbReference type="SUPFAM" id="SSF47413">
    <property type="entry name" value="lambda repressor-like DNA-binding domains"/>
    <property type="match status" value="1"/>
</dbReference>
<dbReference type="InterPro" id="IPR001387">
    <property type="entry name" value="Cro/C1-type_HTH"/>
</dbReference>
<dbReference type="Pfam" id="PF10978">
    <property type="entry name" value="DUF2785"/>
    <property type="match status" value="1"/>
</dbReference>
<dbReference type="Gene3D" id="1.10.260.40">
    <property type="entry name" value="lambda repressor-like DNA-binding domains"/>
    <property type="match status" value="1"/>
</dbReference>
<dbReference type="InterPro" id="IPR021247">
    <property type="entry name" value="DUF2785"/>
</dbReference>
<gene>
    <name evidence="2" type="ORF">ACE3NQ_16110</name>
</gene>
<accession>A0ABV5BD47</accession>
<proteinExistence type="predicted"/>
<sequence>MVTTNDELNLKVTLIKIKDQGGKRPENTELYGLSTHMMNHIGSTDAVLRDELIYSLLSEWVLADLFSPDQLKELLHTAMDENHLFYRIGEKGTDSIFTRSFSVLIIPLILISDRKSSFLTQQDILKIYDRLIDYCKSEKDTRGYVAGKGWAHSVAHTADAFEDLVQSPYIERKHLLRILEVLQCKICSNDEIYLYEEDERIAAAVTRALNRKLLDIKEVEQWLLSFYAAPDFDRLPESAVLRMLRLYQFKVHLSRLMGEKRINIADLSRLTGLHRNGIAKLYNEETDGVKFDTLNRICEALDCKVQDIIEYVKEVIFMAFVDVSSCPFAQTRTYIHYRLRTRTCSDYRKRSFEITASGLVGTDNLLKLNESRAKVFQKFIR</sequence>